<organism evidence="1 2">
    <name type="scientific">Buddleja alternifolia</name>
    <dbReference type="NCBI Taxonomy" id="168488"/>
    <lineage>
        <taxon>Eukaryota</taxon>
        <taxon>Viridiplantae</taxon>
        <taxon>Streptophyta</taxon>
        <taxon>Embryophyta</taxon>
        <taxon>Tracheophyta</taxon>
        <taxon>Spermatophyta</taxon>
        <taxon>Magnoliopsida</taxon>
        <taxon>eudicotyledons</taxon>
        <taxon>Gunneridae</taxon>
        <taxon>Pentapetalae</taxon>
        <taxon>asterids</taxon>
        <taxon>lamiids</taxon>
        <taxon>Lamiales</taxon>
        <taxon>Scrophulariaceae</taxon>
        <taxon>Buddlejeae</taxon>
        <taxon>Buddleja</taxon>
    </lineage>
</organism>
<protein>
    <recommendedName>
        <fullName evidence="3">Protein SSUH2 homolog</fullName>
    </recommendedName>
</protein>
<keyword evidence="2" id="KW-1185">Reference proteome</keyword>
<comment type="caution">
    <text evidence="1">The sequence shown here is derived from an EMBL/GenBank/DDBJ whole genome shotgun (WGS) entry which is preliminary data.</text>
</comment>
<dbReference type="PANTHER" id="PTHR48465:SF1">
    <property type="entry name" value="PROTEIN SSUH2 HOMOLOG"/>
    <property type="match status" value="1"/>
</dbReference>
<dbReference type="EMBL" id="WHWC01000009">
    <property type="protein sequence ID" value="KAG8376985.1"/>
    <property type="molecule type" value="Genomic_DNA"/>
</dbReference>
<dbReference type="AlphaFoldDB" id="A0AAV6X684"/>
<evidence type="ECO:0000313" key="1">
    <source>
        <dbReference type="EMBL" id="KAG8376985.1"/>
    </source>
</evidence>
<dbReference type="InterPro" id="IPR052789">
    <property type="entry name" value="SSUH2_homolog"/>
</dbReference>
<name>A0AAV6X684_9LAMI</name>
<reference evidence="1" key="1">
    <citation type="submission" date="2019-10" db="EMBL/GenBank/DDBJ databases">
        <authorList>
            <person name="Zhang R."/>
            <person name="Pan Y."/>
            <person name="Wang J."/>
            <person name="Ma R."/>
            <person name="Yu S."/>
        </authorList>
    </citation>
    <scope>NUCLEOTIDE SEQUENCE</scope>
    <source>
        <strain evidence="1">LA-IB0</strain>
        <tissue evidence="1">Leaf</tissue>
    </source>
</reference>
<accession>A0AAV6X684</accession>
<gene>
    <name evidence="1" type="ORF">BUALT_Bualt09G0121200</name>
</gene>
<evidence type="ECO:0008006" key="3">
    <source>
        <dbReference type="Google" id="ProtNLM"/>
    </source>
</evidence>
<sequence length="423" mass="46930">MEQPLLSAERSGSERWSSYEHVGRAGSVIPTASLAGNEVSVDEIRSAAPFSDPYPPSLHAPLLNSPEPVYPNEQVIRYAQGAHYGHLREDSANVQRQVLDEVEIRELLIDHVGHRCCWGSRPARTWNIHAVEDCNVYVGTLETFFEERETIIEKQPHLGGEVDGKDKGPELGIWELDLRSEFPVLFTPHKESRSVIPHSEVVDKCSGCAGKGNIVCPTCNADKEPGFFKENQMSQCPTCYGRGLIAHQDGSDTICQKCNGKGKLPCATCGSRGLIKCETCRGGGSLLTRQVALVRWKTLLARKVSATSGAASVPDDVFHRAKGMQLCNTQAYQCTPAFFADSYFLNKFSSEVIAERASVPPTARVICERHTISVVPVTRVTMTRQRRSFSFYIIGTGREVYLKDSYPSRFCWGLCPCLEWLKL</sequence>
<proteinExistence type="predicted"/>
<dbReference type="Proteomes" id="UP000826271">
    <property type="component" value="Unassembled WGS sequence"/>
</dbReference>
<dbReference type="PANTHER" id="PTHR48465">
    <property type="entry name" value="PROTEIN SSUH2 HOMOLOG"/>
    <property type="match status" value="1"/>
</dbReference>
<evidence type="ECO:0000313" key="2">
    <source>
        <dbReference type="Proteomes" id="UP000826271"/>
    </source>
</evidence>